<evidence type="ECO:0000313" key="4">
    <source>
        <dbReference type="EMBL" id="REF32176.1"/>
    </source>
</evidence>
<feature type="DNA-binding region" description="H-T-H motif" evidence="2">
    <location>
        <begin position="29"/>
        <end position="48"/>
    </location>
</feature>
<dbReference type="GO" id="GO:0000976">
    <property type="term" value="F:transcription cis-regulatory region binding"/>
    <property type="evidence" value="ECO:0007669"/>
    <property type="project" value="TreeGrafter"/>
</dbReference>
<evidence type="ECO:0000259" key="3">
    <source>
        <dbReference type="PROSITE" id="PS50977"/>
    </source>
</evidence>
<dbReference type="PANTHER" id="PTHR30055">
    <property type="entry name" value="HTH-TYPE TRANSCRIPTIONAL REGULATOR RUTR"/>
    <property type="match status" value="1"/>
</dbReference>
<dbReference type="GO" id="GO:0003700">
    <property type="term" value="F:DNA-binding transcription factor activity"/>
    <property type="evidence" value="ECO:0007669"/>
    <property type="project" value="TreeGrafter"/>
</dbReference>
<gene>
    <name evidence="4" type="ORF">DFJ65_3278</name>
</gene>
<dbReference type="InterPro" id="IPR050109">
    <property type="entry name" value="HTH-type_TetR-like_transc_reg"/>
</dbReference>
<accession>A0A3D9USF3</accession>
<name>A0A3D9USF3_9MICO</name>
<keyword evidence="5" id="KW-1185">Reference proteome</keyword>
<dbReference type="InterPro" id="IPR009057">
    <property type="entry name" value="Homeodomain-like_sf"/>
</dbReference>
<protein>
    <submittedName>
        <fullName evidence="4">TetR family transcriptional regulator</fullName>
    </submittedName>
</protein>
<comment type="caution">
    <text evidence="4">The sequence shown here is derived from an EMBL/GenBank/DDBJ whole genome shotgun (WGS) entry which is preliminary data.</text>
</comment>
<dbReference type="EMBL" id="QTUA01000001">
    <property type="protein sequence ID" value="REF32176.1"/>
    <property type="molecule type" value="Genomic_DNA"/>
</dbReference>
<evidence type="ECO:0000256" key="1">
    <source>
        <dbReference type="ARBA" id="ARBA00023125"/>
    </source>
</evidence>
<dbReference type="SUPFAM" id="SSF48498">
    <property type="entry name" value="Tetracyclin repressor-like, C-terminal domain"/>
    <property type="match status" value="1"/>
</dbReference>
<dbReference type="PANTHER" id="PTHR30055:SF200">
    <property type="entry name" value="HTH-TYPE TRANSCRIPTIONAL REPRESSOR BDCR"/>
    <property type="match status" value="1"/>
</dbReference>
<evidence type="ECO:0000313" key="5">
    <source>
        <dbReference type="Proteomes" id="UP000256253"/>
    </source>
</evidence>
<reference evidence="4 5" key="1">
    <citation type="submission" date="2018-08" db="EMBL/GenBank/DDBJ databases">
        <title>Sequencing the genomes of 1000 actinobacteria strains.</title>
        <authorList>
            <person name="Klenk H.-P."/>
        </authorList>
    </citation>
    <scope>NUCLEOTIDE SEQUENCE [LARGE SCALE GENOMIC DNA]</scope>
    <source>
        <strain evidence="4 5">DSM 22967</strain>
    </source>
</reference>
<dbReference type="Pfam" id="PF17932">
    <property type="entry name" value="TetR_C_24"/>
    <property type="match status" value="1"/>
</dbReference>
<dbReference type="PRINTS" id="PR00455">
    <property type="entry name" value="HTHTETR"/>
</dbReference>
<dbReference type="SUPFAM" id="SSF46689">
    <property type="entry name" value="Homeodomain-like"/>
    <property type="match status" value="1"/>
</dbReference>
<feature type="domain" description="HTH tetR-type" evidence="3">
    <location>
        <begin position="6"/>
        <end position="66"/>
    </location>
</feature>
<dbReference type="InterPro" id="IPR001647">
    <property type="entry name" value="HTH_TetR"/>
</dbReference>
<dbReference type="RefSeq" id="WP_115923919.1">
    <property type="nucleotide sequence ID" value="NZ_QTUA01000001.1"/>
</dbReference>
<dbReference type="InterPro" id="IPR041490">
    <property type="entry name" value="KstR2_TetR_C"/>
</dbReference>
<dbReference type="AlphaFoldDB" id="A0A3D9USF3"/>
<dbReference type="OrthoDB" id="3190535at2"/>
<sequence length="193" mass="21061">MTTETTSTRERLLLAARKSFAHKGFHGTTTRDIAAAAGLSPAGVYVHHRSKEDMLYELSRLGHEHLVGLVEDAASGPGGSADRLREIVRVIVVMHAADHESARVVNYEIEALAPEHRAEIEALRTRIQRALRATVQDGVAAGEFHTDEVAMTANAISGMCVDVARWYIAGDRWTPERIADHFAGIALRMVEAG</sequence>
<dbReference type="Gene3D" id="1.10.357.10">
    <property type="entry name" value="Tetracycline Repressor, domain 2"/>
    <property type="match status" value="1"/>
</dbReference>
<dbReference type="PROSITE" id="PS50977">
    <property type="entry name" value="HTH_TETR_2"/>
    <property type="match status" value="1"/>
</dbReference>
<organism evidence="4 5">
    <name type="scientific">Calidifontibacter indicus</name>
    <dbReference type="NCBI Taxonomy" id="419650"/>
    <lineage>
        <taxon>Bacteria</taxon>
        <taxon>Bacillati</taxon>
        <taxon>Actinomycetota</taxon>
        <taxon>Actinomycetes</taxon>
        <taxon>Micrococcales</taxon>
        <taxon>Dermacoccaceae</taxon>
        <taxon>Calidifontibacter</taxon>
    </lineage>
</organism>
<dbReference type="Proteomes" id="UP000256253">
    <property type="component" value="Unassembled WGS sequence"/>
</dbReference>
<evidence type="ECO:0000256" key="2">
    <source>
        <dbReference type="PROSITE-ProRule" id="PRU00335"/>
    </source>
</evidence>
<dbReference type="Pfam" id="PF00440">
    <property type="entry name" value="TetR_N"/>
    <property type="match status" value="1"/>
</dbReference>
<dbReference type="InterPro" id="IPR036271">
    <property type="entry name" value="Tet_transcr_reg_TetR-rel_C_sf"/>
</dbReference>
<proteinExistence type="predicted"/>
<keyword evidence="1 2" id="KW-0238">DNA-binding</keyword>